<evidence type="ECO:0000256" key="3">
    <source>
        <dbReference type="ARBA" id="ARBA00022801"/>
    </source>
</evidence>
<dbReference type="PANTHER" id="PTHR43176">
    <property type="entry name" value="3-HYDROXYISOBUTYRYL-COA HYDROLASE-RELATED"/>
    <property type="match status" value="1"/>
</dbReference>
<keyword evidence="6" id="KW-1185">Reference proteome</keyword>
<dbReference type="GO" id="GO:0003860">
    <property type="term" value="F:3-hydroxyisobutyryl-CoA hydrolase activity"/>
    <property type="evidence" value="ECO:0007669"/>
    <property type="project" value="UniProtKB-EC"/>
</dbReference>
<dbReference type="OrthoDB" id="9790967at2"/>
<dbReference type="Gene3D" id="3.90.226.10">
    <property type="entry name" value="2-enoyl-CoA Hydratase, Chain A, domain 1"/>
    <property type="match status" value="1"/>
</dbReference>
<comment type="catalytic activity">
    <reaction evidence="1">
        <text>3-hydroxy-2-methylpropanoyl-CoA + H2O = 3-hydroxy-2-methylpropanoate + CoA + H(+)</text>
        <dbReference type="Rhea" id="RHEA:20888"/>
        <dbReference type="ChEBI" id="CHEBI:11805"/>
        <dbReference type="ChEBI" id="CHEBI:15377"/>
        <dbReference type="ChEBI" id="CHEBI:15378"/>
        <dbReference type="ChEBI" id="CHEBI:57287"/>
        <dbReference type="ChEBI" id="CHEBI:57340"/>
        <dbReference type="EC" id="3.1.2.4"/>
    </reaction>
</comment>
<dbReference type="InterPro" id="IPR029045">
    <property type="entry name" value="ClpP/crotonase-like_dom_sf"/>
</dbReference>
<evidence type="ECO:0000256" key="2">
    <source>
        <dbReference type="ARBA" id="ARBA00011915"/>
    </source>
</evidence>
<dbReference type="InterPro" id="IPR032259">
    <property type="entry name" value="HIBYL-CoA-H"/>
</dbReference>
<dbReference type="GO" id="GO:0006574">
    <property type="term" value="P:L-valine catabolic process"/>
    <property type="evidence" value="ECO:0007669"/>
    <property type="project" value="TreeGrafter"/>
</dbReference>
<name>A0A1Y5RHJ8_9RHOB</name>
<accession>A0A1Y5RHJ8</accession>
<evidence type="ECO:0000313" key="6">
    <source>
        <dbReference type="Proteomes" id="UP000193900"/>
    </source>
</evidence>
<dbReference type="NCBIfam" id="NF004127">
    <property type="entry name" value="PRK05617.1"/>
    <property type="match status" value="1"/>
</dbReference>
<dbReference type="PANTHER" id="PTHR43176:SF3">
    <property type="entry name" value="3-HYDROXYISOBUTYRYL-COA HYDROLASE, MITOCHONDRIAL"/>
    <property type="match status" value="1"/>
</dbReference>
<dbReference type="InterPro" id="IPR045004">
    <property type="entry name" value="ECH_dom"/>
</dbReference>
<dbReference type="Pfam" id="PF16113">
    <property type="entry name" value="ECH_2"/>
    <property type="match status" value="1"/>
</dbReference>
<proteinExistence type="predicted"/>
<dbReference type="AlphaFoldDB" id="A0A1Y5RHJ8"/>
<dbReference type="RefSeq" id="WP_085877230.1">
    <property type="nucleotide sequence ID" value="NZ_FWFZ01000001.1"/>
</dbReference>
<dbReference type="EC" id="3.1.2.4" evidence="2"/>
<dbReference type="SUPFAM" id="SSF52096">
    <property type="entry name" value="ClpP/crotonase"/>
    <property type="match status" value="1"/>
</dbReference>
<dbReference type="GO" id="GO:0005829">
    <property type="term" value="C:cytosol"/>
    <property type="evidence" value="ECO:0007669"/>
    <property type="project" value="TreeGrafter"/>
</dbReference>
<evidence type="ECO:0000259" key="4">
    <source>
        <dbReference type="Pfam" id="PF16113"/>
    </source>
</evidence>
<protein>
    <recommendedName>
        <fullName evidence="2">3-hydroxyisobutyryl-CoA hydrolase</fullName>
        <ecNumber evidence="2">3.1.2.4</ecNumber>
    </recommendedName>
</protein>
<evidence type="ECO:0000313" key="5">
    <source>
        <dbReference type="EMBL" id="SLN17495.1"/>
    </source>
</evidence>
<feature type="domain" description="Enoyl-CoA hydratase/isomerase" evidence="4">
    <location>
        <begin position="14"/>
        <end position="331"/>
    </location>
</feature>
<organism evidence="5 6">
    <name type="scientific">Roseisalinus antarcticus</name>
    <dbReference type="NCBI Taxonomy" id="254357"/>
    <lineage>
        <taxon>Bacteria</taxon>
        <taxon>Pseudomonadati</taxon>
        <taxon>Pseudomonadota</taxon>
        <taxon>Alphaproteobacteria</taxon>
        <taxon>Rhodobacterales</taxon>
        <taxon>Roseobacteraceae</taxon>
        <taxon>Roseisalinus</taxon>
    </lineage>
</organism>
<gene>
    <name evidence="5" type="primary">paaF</name>
    <name evidence="5" type="ORF">ROA7023_00310</name>
</gene>
<dbReference type="Proteomes" id="UP000193900">
    <property type="component" value="Unassembled WGS sequence"/>
</dbReference>
<dbReference type="GO" id="GO:0016829">
    <property type="term" value="F:lyase activity"/>
    <property type="evidence" value="ECO:0007669"/>
    <property type="project" value="UniProtKB-KW"/>
</dbReference>
<keyword evidence="5" id="KW-0456">Lyase</keyword>
<sequence>MTDEILIRRDGHAGRITLNRPAALNALTHGMCRAIEAALTGWAKDRAIALLIIDGAPGRAFCAGGDLAAMHSAGLAEDHAAARHFWRDEYRMNRALHHFPKPVVSFLHGFTMGGGVGVGCHGTHRIVGESARIALPECAVGLVPDVGGTLHLARAPGRLGEYLGTTGDRMDAADAIHAGFANHHVPEAAWPALAETLARTGDCAAIHRAATAPGDSRLAGWQPDIDAVFDGETLGDIARAMPSDPPEAIARARRLMERNAPLAMAVAVDFIRRTRLHPTIETALDLEYRYTHRALAQGDFLEGIRAAVIDKDHAPRWTHRDWTRVPDSDVLNMTRALGQAALTFDPVETGTAQSTWHPRRG</sequence>
<reference evidence="5 6" key="1">
    <citation type="submission" date="2017-03" db="EMBL/GenBank/DDBJ databases">
        <authorList>
            <person name="Afonso C.L."/>
            <person name="Miller P.J."/>
            <person name="Scott M.A."/>
            <person name="Spackman E."/>
            <person name="Goraichik I."/>
            <person name="Dimitrov K.M."/>
            <person name="Suarez D.L."/>
            <person name="Swayne D.E."/>
        </authorList>
    </citation>
    <scope>NUCLEOTIDE SEQUENCE [LARGE SCALE GENOMIC DNA]</scope>
    <source>
        <strain evidence="5 6">CECT 7023</strain>
    </source>
</reference>
<dbReference type="CDD" id="cd06558">
    <property type="entry name" value="crotonase-like"/>
    <property type="match status" value="1"/>
</dbReference>
<dbReference type="EMBL" id="FWFZ01000001">
    <property type="protein sequence ID" value="SLN17495.1"/>
    <property type="molecule type" value="Genomic_DNA"/>
</dbReference>
<keyword evidence="3" id="KW-0378">Hydrolase</keyword>
<evidence type="ECO:0000256" key="1">
    <source>
        <dbReference type="ARBA" id="ARBA00001709"/>
    </source>
</evidence>